<name>A0AA35GAE0_9FIRM</name>
<dbReference type="GO" id="GO:0030170">
    <property type="term" value="F:pyridoxal phosphate binding"/>
    <property type="evidence" value="ECO:0007669"/>
    <property type="project" value="UniProtKB-UniRule"/>
</dbReference>
<dbReference type="Pfam" id="PF00842">
    <property type="entry name" value="Ala_racemase_C"/>
    <property type="match status" value="1"/>
</dbReference>
<dbReference type="InterPro" id="IPR001608">
    <property type="entry name" value="Ala_racemase_N"/>
</dbReference>
<accession>A0AA35GAE0</accession>
<gene>
    <name evidence="8" type="ORF">caldi_34930</name>
</gene>
<dbReference type="InterPro" id="IPR011079">
    <property type="entry name" value="Ala_racemase_C"/>
</dbReference>
<comment type="cofactor">
    <cofactor evidence="1 4 5">
        <name>pyridoxal 5'-phosphate</name>
        <dbReference type="ChEBI" id="CHEBI:597326"/>
    </cofactor>
</comment>
<evidence type="ECO:0000256" key="2">
    <source>
        <dbReference type="ARBA" id="ARBA00022898"/>
    </source>
</evidence>
<comment type="catalytic activity">
    <reaction evidence="4">
        <text>L-alanine = D-alanine</text>
        <dbReference type="Rhea" id="RHEA:20249"/>
        <dbReference type="ChEBI" id="CHEBI:57416"/>
        <dbReference type="ChEBI" id="CHEBI:57972"/>
        <dbReference type="EC" id="5.1.1.1"/>
    </reaction>
</comment>
<dbReference type="InterPro" id="IPR009006">
    <property type="entry name" value="Ala_racemase/Decarboxylase_C"/>
</dbReference>
<evidence type="ECO:0000256" key="3">
    <source>
        <dbReference type="ARBA" id="ARBA00023235"/>
    </source>
</evidence>
<dbReference type="Gene3D" id="2.40.37.10">
    <property type="entry name" value="Lyase, Ornithine Decarboxylase, Chain A, domain 1"/>
    <property type="match status" value="1"/>
</dbReference>
<feature type="active site" description="Proton acceptor; specific for D-alanine" evidence="4">
    <location>
        <position position="46"/>
    </location>
</feature>
<evidence type="ECO:0000313" key="8">
    <source>
        <dbReference type="EMBL" id="BDG62403.1"/>
    </source>
</evidence>
<comment type="function">
    <text evidence="4">Catalyzes the interconversion of L-alanine and D-alanine. May also act on other amino acids.</text>
</comment>
<dbReference type="EC" id="5.1.1.1" evidence="4"/>
<dbReference type="SUPFAM" id="SSF51419">
    <property type="entry name" value="PLP-binding barrel"/>
    <property type="match status" value="1"/>
</dbReference>
<comment type="similarity">
    <text evidence="4">Belongs to the alanine racemase family.</text>
</comment>
<dbReference type="CDD" id="cd00430">
    <property type="entry name" value="PLPDE_III_AR"/>
    <property type="match status" value="1"/>
</dbReference>
<dbReference type="KEGG" id="cmic:caldi_34930"/>
<dbReference type="InterPro" id="IPR029066">
    <property type="entry name" value="PLP-binding_barrel"/>
</dbReference>
<dbReference type="PRINTS" id="PR00992">
    <property type="entry name" value="ALARACEMASE"/>
</dbReference>
<dbReference type="PANTHER" id="PTHR30511:SF0">
    <property type="entry name" value="ALANINE RACEMASE, CATABOLIC-RELATED"/>
    <property type="match status" value="1"/>
</dbReference>
<dbReference type="Pfam" id="PF01168">
    <property type="entry name" value="Ala_racemase_N"/>
    <property type="match status" value="1"/>
</dbReference>
<dbReference type="SMART" id="SM01005">
    <property type="entry name" value="Ala_racemase_C"/>
    <property type="match status" value="1"/>
</dbReference>
<feature type="active site" description="Proton acceptor; specific for L-alanine" evidence="4">
    <location>
        <position position="273"/>
    </location>
</feature>
<evidence type="ECO:0000256" key="4">
    <source>
        <dbReference type="HAMAP-Rule" id="MF_01201"/>
    </source>
</evidence>
<dbReference type="NCBIfam" id="TIGR00492">
    <property type="entry name" value="alr"/>
    <property type="match status" value="1"/>
</dbReference>
<dbReference type="GO" id="GO:0005829">
    <property type="term" value="C:cytosol"/>
    <property type="evidence" value="ECO:0007669"/>
    <property type="project" value="TreeGrafter"/>
</dbReference>
<dbReference type="GO" id="GO:0008784">
    <property type="term" value="F:alanine racemase activity"/>
    <property type="evidence" value="ECO:0007669"/>
    <property type="project" value="UniProtKB-UniRule"/>
</dbReference>
<dbReference type="PANTHER" id="PTHR30511">
    <property type="entry name" value="ALANINE RACEMASE"/>
    <property type="match status" value="1"/>
</dbReference>
<feature type="binding site" evidence="4 6">
    <location>
        <position position="144"/>
    </location>
    <ligand>
        <name>substrate</name>
    </ligand>
</feature>
<keyword evidence="9" id="KW-1185">Reference proteome</keyword>
<dbReference type="Gene3D" id="3.20.20.10">
    <property type="entry name" value="Alanine racemase"/>
    <property type="match status" value="1"/>
</dbReference>
<proteinExistence type="inferred from homology"/>
<feature type="domain" description="Alanine racemase C-terminal" evidence="7">
    <location>
        <begin position="252"/>
        <end position="376"/>
    </location>
</feature>
<evidence type="ECO:0000313" key="9">
    <source>
        <dbReference type="Proteomes" id="UP001163687"/>
    </source>
</evidence>
<protein>
    <recommendedName>
        <fullName evidence="4">Alanine racemase</fullName>
        <ecNumber evidence="4">5.1.1.1</ecNumber>
    </recommendedName>
</protein>
<dbReference type="GO" id="GO:0030632">
    <property type="term" value="P:D-alanine biosynthetic process"/>
    <property type="evidence" value="ECO:0007669"/>
    <property type="project" value="UniProtKB-UniRule"/>
</dbReference>
<dbReference type="GO" id="GO:0009252">
    <property type="term" value="P:peptidoglycan biosynthetic process"/>
    <property type="evidence" value="ECO:0007669"/>
    <property type="project" value="TreeGrafter"/>
</dbReference>
<keyword evidence="2 4" id="KW-0663">Pyridoxal phosphate</keyword>
<dbReference type="AlphaFoldDB" id="A0AA35GAE0"/>
<comment type="pathway">
    <text evidence="4">Amino-acid biosynthesis; D-alanine biosynthesis; D-alanine from L-alanine: step 1/1.</text>
</comment>
<reference evidence="8" key="1">
    <citation type="submission" date="2022-03" db="EMBL/GenBank/DDBJ databases">
        <title>Complete genome sequence of Caldinitratiruptor microaerophilus.</title>
        <authorList>
            <person name="Mukaiyama R."/>
            <person name="Nishiyama T."/>
            <person name="Ueda K."/>
        </authorList>
    </citation>
    <scope>NUCLEOTIDE SEQUENCE</scope>
    <source>
        <strain evidence="8">JCM 16183</strain>
    </source>
</reference>
<dbReference type="EMBL" id="AP025628">
    <property type="protein sequence ID" value="BDG62403.1"/>
    <property type="molecule type" value="Genomic_DNA"/>
</dbReference>
<feature type="modified residue" description="N6-(pyridoxal phosphate)lysine" evidence="4 5">
    <location>
        <position position="46"/>
    </location>
</feature>
<keyword evidence="3 4" id="KW-0413">Isomerase</keyword>
<dbReference type="InterPro" id="IPR020622">
    <property type="entry name" value="Ala_racemase_pyridoxalP-BS"/>
</dbReference>
<sequence length="395" mass="42042">MEVTRAPGLETLRPTRALIDLDAIAHNVRELRRHLRPGTALMAVVKADGYGHGAVPVAREALAAGAEWLGVATVEEGIQLRQAGLTAPVLVLGPVLPEQAGQVVDHDLRVAVYDPRLARALDAVARGSGRPARVHVKVETGMGRIGVRPEDVEPFARLVAGLPGVEVEGVFTHFAAADDPDPAYTREQIARFEDALAALGNAGVRPRLRHAANSAAILAHPRAHYDLVRAGIALYGLAPDAARSWPADLRPAMRLVSRIVHLKTMAPGEHVSYGATWTARGGERVATVPVGYADGYRRLFSNRGAMLVAGQPCPVVGRVCMDQTMIRIPPGVPAEVGDEVVLMGPGLTADDWAELLGTINYEVVCLIGRRVPRVYLRGSEVVEVGPPSVALPPAK</sequence>
<dbReference type="FunFam" id="3.20.20.10:FF:000002">
    <property type="entry name" value="Alanine racemase"/>
    <property type="match status" value="1"/>
</dbReference>
<evidence type="ECO:0000256" key="6">
    <source>
        <dbReference type="PIRSR" id="PIRSR600821-52"/>
    </source>
</evidence>
<organism evidence="8 9">
    <name type="scientific">Caldinitratiruptor microaerophilus</name>
    <dbReference type="NCBI Taxonomy" id="671077"/>
    <lineage>
        <taxon>Bacteria</taxon>
        <taxon>Bacillati</taxon>
        <taxon>Bacillota</taxon>
        <taxon>Clostridia</taxon>
        <taxon>Eubacteriales</taxon>
        <taxon>Symbiobacteriaceae</taxon>
        <taxon>Caldinitratiruptor</taxon>
    </lineage>
</organism>
<dbReference type="SUPFAM" id="SSF50621">
    <property type="entry name" value="Alanine racemase C-terminal domain-like"/>
    <property type="match status" value="1"/>
</dbReference>
<dbReference type="PROSITE" id="PS00395">
    <property type="entry name" value="ALANINE_RACEMASE"/>
    <property type="match status" value="1"/>
</dbReference>
<evidence type="ECO:0000256" key="1">
    <source>
        <dbReference type="ARBA" id="ARBA00001933"/>
    </source>
</evidence>
<dbReference type="HAMAP" id="MF_01201">
    <property type="entry name" value="Ala_racemase"/>
    <property type="match status" value="1"/>
</dbReference>
<evidence type="ECO:0000256" key="5">
    <source>
        <dbReference type="PIRSR" id="PIRSR600821-50"/>
    </source>
</evidence>
<dbReference type="InterPro" id="IPR000821">
    <property type="entry name" value="Ala_racemase"/>
</dbReference>
<evidence type="ECO:0000259" key="7">
    <source>
        <dbReference type="SMART" id="SM01005"/>
    </source>
</evidence>
<dbReference type="Proteomes" id="UP001163687">
    <property type="component" value="Chromosome"/>
</dbReference>
<feature type="binding site" evidence="4 6">
    <location>
        <position position="321"/>
    </location>
    <ligand>
        <name>substrate</name>
    </ligand>
</feature>